<reference evidence="1 2" key="1">
    <citation type="submission" date="2018-05" db="EMBL/GenBank/DDBJ databases">
        <title>Complete Genome Sequence of Deinococcus sp. strain 17bor-2.</title>
        <authorList>
            <person name="Srinivasan S."/>
        </authorList>
    </citation>
    <scope>NUCLEOTIDE SEQUENCE [LARGE SCALE GENOMIC DNA]</scope>
    <source>
        <strain evidence="1 2">17bor-2</strain>
    </source>
</reference>
<gene>
    <name evidence="1" type="ORF">DKM44_02285</name>
</gene>
<dbReference type="AlphaFoldDB" id="A0A2Z3JDU5"/>
<organism evidence="1 2">
    <name type="scientific">Deinococcus irradiatisoli</name>
    <dbReference type="NCBI Taxonomy" id="2202254"/>
    <lineage>
        <taxon>Bacteria</taxon>
        <taxon>Thermotogati</taxon>
        <taxon>Deinococcota</taxon>
        <taxon>Deinococci</taxon>
        <taxon>Deinococcales</taxon>
        <taxon>Deinococcaceae</taxon>
        <taxon>Deinococcus</taxon>
    </lineage>
</organism>
<proteinExistence type="predicted"/>
<dbReference type="KEGG" id="dez:DKM44_02285"/>
<protein>
    <submittedName>
        <fullName evidence="1">Uncharacterized protein</fullName>
    </submittedName>
</protein>
<sequence length="383" mass="41220">MNMTWAQVIAGLSAGRALIEIANTSPAAAEYLGGRFLPRVQRPDYDVAGGQMEIRSVMAGHVGMDSAYPQGSAIQLRDYGHKTAKLAQAIELGEEPARNLQKLLLLAQAGQAQGRSVQDFMGEAGLNLFNKGVVQSLDDSAEYLTMQALTRAKIDWTFNGRRLLVDYGLPTANRISLTGTAKFSGSASGFWKALTDAEKLVKGSVGVVMSQNTLQTILDNVFHRIQIVSDVYSPERNIRTVQIRKTQALVSDGSGGYVIGSTGDQQTSATLIGYGREGQIIDPSTPGETIGVQMVPDNVIAVIGRNSSNELVSLTGTPLPQQALGYYHVAPTVEGTWRGEALGRWGRLYTPEDNPYLLVAEGVENGLPVIRNAERLVLIESEA</sequence>
<dbReference type="Proteomes" id="UP000245368">
    <property type="component" value="Chromosome"/>
</dbReference>
<dbReference type="EMBL" id="CP029494">
    <property type="protein sequence ID" value="AWN22206.1"/>
    <property type="molecule type" value="Genomic_DNA"/>
</dbReference>
<name>A0A2Z3JDU5_9DEIO</name>
<accession>A0A2Z3JDU5</accession>
<evidence type="ECO:0000313" key="2">
    <source>
        <dbReference type="Proteomes" id="UP000245368"/>
    </source>
</evidence>
<keyword evidence="2" id="KW-1185">Reference proteome</keyword>
<evidence type="ECO:0000313" key="1">
    <source>
        <dbReference type="EMBL" id="AWN22206.1"/>
    </source>
</evidence>